<feature type="transmembrane region" description="Helical" evidence="1">
    <location>
        <begin position="282"/>
        <end position="302"/>
    </location>
</feature>
<feature type="transmembrane region" description="Helical" evidence="1">
    <location>
        <begin position="39"/>
        <end position="60"/>
    </location>
</feature>
<feature type="transmembrane region" description="Helical" evidence="1">
    <location>
        <begin position="172"/>
        <end position="195"/>
    </location>
</feature>
<evidence type="ECO:0000313" key="3">
    <source>
        <dbReference type="Proteomes" id="UP000199518"/>
    </source>
</evidence>
<dbReference type="Proteomes" id="UP000199518">
    <property type="component" value="Unassembled WGS sequence"/>
</dbReference>
<dbReference type="RefSeq" id="WP_092047223.1">
    <property type="nucleotide sequence ID" value="NZ_FOQD01000001.1"/>
</dbReference>
<feature type="transmembrane region" description="Helical" evidence="1">
    <location>
        <begin position="403"/>
        <end position="420"/>
    </location>
</feature>
<reference evidence="3" key="1">
    <citation type="submission" date="2016-10" db="EMBL/GenBank/DDBJ databases">
        <authorList>
            <person name="Varghese N."/>
            <person name="Submissions S."/>
        </authorList>
    </citation>
    <scope>NUCLEOTIDE SEQUENCE [LARGE SCALE GENOMIC DNA]</scope>
    <source>
        <strain evidence="3">DSM 26348</strain>
    </source>
</reference>
<feature type="transmembrane region" description="Helical" evidence="1">
    <location>
        <begin position="364"/>
        <end position="383"/>
    </location>
</feature>
<feature type="transmembrane region" description="Helical" evidence="1">
    <location>
        <begin position="580"/>
        <end position="597"/>
    </location>
</feature>
<dbReference type="AlphaFoldDB" id="A0A1I3B779"/>
<feature type="transmembrane region" description="Helical" evidence="1">
    <location>
        <begin position="215"/>
        <end position="239"/>
    </location>
</feature>
<keyword evidence="1" id="KW-0812">Transmembrane</keyword>
<organism evidence="2 3">
    <name type="scientific">Planctomicrobium piriforme</name>
    <dbReference type="NCBI Taxonomy" id="1576369"/>
    <lineage>
        <taxon>Bacteria</taxon>
        <taxon>Pseudomonadati</taxon>
        <taxon>Planctomycetota</taxon>
        <taxon>Planctomycetia</taxon>
        <taxon>Planctomycetales</taxon>
        <taxon>Planctomycetaceae</taxon>
        <taxon>Planctomicrobium</taxon>
    </lineage>
</organism>
<keyword evidence="1" id="KW-0472">Membrane</keyword>
<feature type="transmembrane region" description="Helical" evidence="1">
    <location>
        <begin position="518"/>
        <end position="536"/>
    </location>
</feature>
<evidence type="ECO:0000313" key="2">
    <source>
        <dbReference type="EMBL" id="SFH58134.1"/>
    </source>
</evidence>
<name>A0A1I3B779_9PLAN</name>
<protein>
    <recommendedName>
        <fullName evidence="4">NADH:quinone oxidoreductase/Mrp antiporter membrane subunit domain-containing protein</fullName>
    </recommendedName>
</protein>
<feature type="transmembrane region" description="Helical" evidence="1">
    <location>
        <begin position="122"/>
        <end position="151"/>
    </location>
</feature>
<feature type="transmembrane region" description="Helical" evidence="1">
    <location>
        <begin position="470"/>
        <end position="489"/>
    </location>
</feature>
<accession>A0A1I3B779</accession>
<keyword evidence="3" id="KW-1185">Reference proteome</keyword>
<evidence type="ECO:0000256" key="1">
    <source>
        <dbReference type="SAM" id="Phobius"/>
    </source>
</evidence>
<feature type="transmembrane region" description="Helical" evidence="1">
    <location>
        <begin position="333"/>
        <end position="352"/>
    </location>
</feature>
<feature type="transmembrane region" description="Helical" evidence="1">
    <location>
        <begin position="251"/>
        <end position="270"/>
    </location>
</feature>
<feature type="transmembrane region" description="Helical" evidence="1">
    <location>
        <begin position="441"/>
        <end position="464"/>
    </location>
</feature>
<dbReference type="EMBL" id="FOQD01000001">
    <property type="protein sequence ID" value="SFH58134.1"/>
    <property type="molecule type" value="Genomic_DNA"/>
</dbReference>
<feature type="transmembrane region" description="Helical" evidence="1">
    <location>
        <begin position="81"/>
        <end position="102"/>
    </location>
</feature>
<evidence type="ECO:0008006" key="4">
    <source>
        <dbReference type="Google" id="ProtNLM"/>
    </source>
</evidence>
<sequence>MGFAPESGLLILLLAPAAAGLLLLFRSFAGLTNFSRSQFWAFFLAGTVTAGVVLGADFALHQNDPDRTSGPIAFLRSLPLLTPDWVAICGIGISSLSGLLILSWPRPRALPAAAIREAWAGLWLAVAVTVTLLADGIWLQWASVVASSWLLSLILAQDDTDGDAAQGAGQCLVWLTVADFIWLCGLLTFGLVWVSPGVSNLTDQSQLQNLNLEQSALAVTGQTFLLISMILRCGLYPLMSWTRSAAISYRVAAWVTAFGLGQGLLLSLRWSPMLTFFAETQLLMAGLGGLSAVLLGLIAVSGAVGPRRLLSVASAQIGLVWLGLAATPNSTNIPAAVPGLAAVLLIVGLSLGLDEKQRGPSIVWCQRVLWAFALLLCCGLLGQEQLGEAVRKSEALHGLNPRVLLGTVLAGQLLTTIALFRELADPASAATLRSRPDLSTLGWIFFAALLLCGVAGLVASPLLWFGTGRIAFSLPIASSIVMLIGILAARNWSDRPANVPGEQLEQQSLLRRMTGVDFYIPTLIQLFILAPIRIVAQLSRFFDWFFLGQLVQKVPATLVQRIADSSTHADEETPESGTTWQLLAAAACLVAGILLAGV</sequence>
<proteinExistence type="predicted"/>
<gene>
    <name evidence="2" type="ORF">SAMN05421753_101279</name>
</gene>
<feature type="transmembrane region" description="Helical" evidence="1">
    <location>
        <begin position="309"/>
        <end position="327"/>
    </location>
</feature>
<keyword evidence="1" id="KW-1133">Transmembrane helix</keyword>